<evidence type="ECO:0000313" key="2">
    <source>
        <dbReference type="Proteomes" id="UP000238916"/>
    </source>
</evidence>
<reference evidence="2" key="1">
    <citation type="submission" date="2018-02" db="EMBL/GenBank/DDBJ databases">
        <authorList>
            <person name="Hausmann B."/>
        </authorList>
    </citation>
    <scope>NUCLEOTIDE SEQUENCE [LARGE SCALE GENOMIC DNA]</scope>
    <source>
        <strain evidence="2">Peat soil MAG SbF1</strain>
    </source>
</reference>
<organism evidence="1 2">
    <name type="scientific">Candidatus Desulfosporosinus infrequens</name>
    <dbReference type="NCBI Taxonomy" id="2043169"/>
    <lineage>
        <taxon>Bacteria</taxon>
        <taxon>Bacillati</taxon>
        <taxon>Bacillota</taxon>
        <taxon>Clostridia</taxon>
        <taxon>Eubacteriales</taxon>
        <taxon>Desulfitobacteriaceae</taxon>
        <taxon>Desulfosporosinus</taxon>
    </lineage>
</organism>
<protein>
    <submittedName>
        <fullName evidence="1">Uncharacterized protein</fullName>
    </submittedName>
</protein>
<gene>
    <name evidence="1" type="ORF">SBF1_6580001</name>
</gene>
<dbReference type="Proteomes" id="UP000238916">
    <property type="component" value="Unassembled WGS sequence"/>
</dbReference>
<dbReference type="EMBL" id="OMOF01000621">
    <property type="protein sequence ID" value="SPF53357.1"/>
    <property type="molecule type" value="Genomic_DNA"/>
</dbReference>
<evidence type="ECO:0000313" key="1">
    <source>
        <dbReference type="EMBL" id="SPF53357.1"/>
    </source>
</evidence>
<sequence length="53" mass="6090">MTIPRSHKIPRITTIVHNMLYHPSFIKVAQQVLLAGRIGAVLYVVSTYNDNRR</sequence>
<name>A0A2U3LN38_9FIRM</name>
<dbReference type="AlphaFoldDB" id="A0A2U3LN38"/>
<accession>A0A2U3LN38</accession>
<proteinExistence type="predicted"/>